<dbReference type="EMBL" id="CP023270">
    <property type="protein sequence ID" value="AVJ28155.1"/>
    <property type="molecule type" value="Genomic_DNA"/>
</dbReference>
<gene>
    <name evidence="1" type="ORF">CLM73_14080</name>
</gene>
<proteinExistence type="predicted"/>
<evidence type="ECO:0008006" key="3">
    <source>
        <dbReference type="Google" id="ProtNLM"/>
    </source>
</evidence>
<accession>A0A2S0I800</accession>
<evidence type="ECO:0000313" key="1">
    <source>
        <dbReference type="EMBL" id="AVJ28155.1"/>
    </source>
</evidence>
<dbReference type="InterPro" id="IPR011990">
    <property type="entry name" value="TPR-like_helical_dom_sf"/>
</dbReference>
<keyword evidence="2" id="KW-1185">Reference proteome</keyword>
<dbReference type="Proteomes" id="UP000239477">
    <property type="component" value="Chromosome"/>
</dbReference>
<dbReference type="RefSeq" id="WP_105238963.1">
    <property type="nucleotide sequence ID" value="NZ_CP023270.1"/>
</dbReference>
<reference evidence="1 2" key="1">
    <citation type="submission" date="2017-09" db="EMBL/GenBank/DDBJ databases">
        <title>Genomic, metabolic, and phenotypic characteristics of bacterial isolates from the natural microbiome of the model nematode Caenorhabditis elegans.</title>
        <authorList>
            <person name="Zimmermann J."/>
            <person name="Obeng N."/>
            <person name="Yang W."/>
            <person name="Obeng O."/>
            <person name="Kissoyan K."/>
            <person name="Pees B."/>
            <person name="Dirksen P."/>
            <person name="Hoppner M."/>
            <person name="Franke A."/>
            <person name="Rosenstiel P."/>
            <person name="Leippe M."/>
            <person name="Dierking K."/>
            <person name="Kaleta C."/>
            <person name="Schulenburg H."/>
        </authorList>
    </citation>
    <scope>NUCLEOTIDE SEQUENCE [LARGE SCALE GENOMIC DNA]</scope>
    <source>
        <strain evidence="1 2">MYb73</strain>
    </source>
</reference>
<dbReference type="SUPFAM" id="SSF48452">
    <property type="entry name" value="TPR-like"/>
    <property type="match status" value="1"/>
</dbReference>
<organism evidence="1 2">
    <name type="scientific">Achromobacter spanius</name>
    <dbReference type="NCBI Taxonomy" id="217203"/>
    <lineage>
        <taxon>Bacteria</taxon>
        <taxon>Pseudomonadati</taxon>
        <taxon>Pseudomonadota</taxon>
        <taxon>Betaproteobacteria</taxon>
        <taxon>Burkholderiales</taxon>
        <taxon>Alcaligenaceae</taxon>
        <taxon>Achromobacter</taxon>
    </lineage>
</organism>
<dbReference type="OrthoDB" id="2488002at2"/>
<name>A0A2S0I800_9BURK</name>
<dbReference type="Gene3D" id="1.25.40.10">
    <property type="entry name" value="Tetratricopeptide repeat domain"/>
    <property type="match status" value="1"/>
</dbReference>
<protein>
    <recommendedName>
        <fullName evidence="3">Tetratricopeptide repeat protein</fullName>
    </recommendedName>
</protein>
<sequence>MINAGEGMHRVSDLERVKAAADILEAAAKFAKKNLRDSDKAVEPFEQSWHVGVAAYEVREYDAAVGFLSTAYQLRPEARVAAQLAMCYWRLDDFVNAEAWIKLAVATDLTGMHQAPLLKQKVSFLALYSAIQLAQGKIDAAASTVDAALATKVESLSIRVKAHVLLTQGKGDEALEVIDNATKGRGAIAADELSFERRLVEDLLGAKVEVAPFFSISRVGRWPD</sequence>
<dbReference type="AlphaFoldDB" id="A0A2S0I800"/>
<evidence type="ECO:0000313" key="2">
    <source>
        <dbReference type="Proteomes" id="UP000239477"/>
    </source>
</evidence>